<accession>A0A7W3XTQ7</accession>
<dbReference type="RefSeq" id="WP_182539371.1">
    <property type="nucleotide sequence ID" value="NZ_JACJIP010000041.1"/>
</dbReference>
<keyword evidence="1" id="KW-0472">Membrane</keyword>
<dbReference type="EMBL" id="JACJIP010000041">
    <property type="protein sequence ID" value="MBA9088037.1"/>
    <property type="molecule type" value="Genomic_DNA"/>
</dbReference>
<sequence length="182" mass="21050">MSKKAIILSVSFITLVLVLFSSFWILSIRSSQEETKYLEEMQSTVYQMSLSIINSSEISSSYLKYWDSFNQYDRVTVKSKNGISTTYTDINDLISSRVQSKKQDIDKIINDKEVITSNLKNLNKPPKIYLEAYNLIVEMYQLYSDAVDNAESPSGSYITYTQSVETILTDFTKKHEEFNLKY</sequence>
<keyword evidence="1" id="KW-0812">Transmembrane</keyword>
<comment type="caution">
    <text evidence="2">The sequence shown here is derived from an EMBL/GenBank/DDBJ whole genome shotgun (WGS) entry which is preliminary data.</text>
</comment>
<dbReference type="AlphaFoldDB" id="A0A7W3XTQ7"/>
<dbReference type="Proteomes" id="UP000567067">
    <property type="component" value="Unassembled WGS sequence"/>
</dbReference>
<name>A0A7W3XTQ7_9BACL</name>
<organism evidence="2 3">
    <name type="scientific">Fontibacillus solani</name>
    <dbReference type="NCBI Taxonomy" id="1572857"/>
    <lineage>
        <taxon>Bacteria</taxon>
        <taxon>Bacillati</taxon>
        <taxon>Bacillota</taxon>
        <taxon>Bacilli</taxon>
        <taxon>Bacillales</taxon>
        <taxon>Paenibacillaceae</taxon>
        <taxon>Fontibacillus</taxon>
    </lineage>
</organism>
<proteinExistence type="predicted"/>
<evidence type="ECO:0000256" key="1">
    <source>
        <dbReference type="SAM" id="Phobius"/>
    </source>
</evidence>
<gene>
    <name evidence="2" type="ORF">FHR92_004531</name>
</gene>
<feature type="transmembrane region" description="Helical" evidence="1">
    <location>
        <begin position="6"/>
        <end position="26"/>
    </location>
</feature>
<reference evidence="2 3" key="1">
    <citation type="submission" date="2020-08" db="EMBL/GenBank/DDBJ databases">
        <title>Genomic Encyclopedia of Type Strains, Phase III (KMG-III): the genomes of soil and plant-associated and newly described type strains.</title>
        <authorList>
            <person name="Whitman W."/>
        </authorList>
    </citation>
    <scope>NUCLEOTIDE SEQUENCE [LARGE SCALE GENOMIC DNA]</scope>
    <source>
        <strain evidence="2 3">CECT 8693</strain>
    </source>
</reference>
<keyword evidence="1" id="KW-1133">Transmembrane helix</keyword>
<keyword evidence="3" id="KW-1185">Reference proteome</keyword>
<evidence type="ECO:0000313" key="2">
    <source>
        <dbReference type="EMBL" id="MBA9088037.1"/>
    </source>
</evidence>
<protein>
    <submittedName>
        <fullName evidence="2">Monomeric isocitrate dehydrogenase</fullName>
    </submittedName>
</protein>
<evidence type="ECO:0000313" key="3">
    <source>
        <dbReference type="Proteomes" id="UP000567067"/>
    </source>
</evidence>